<keyword evidence="2" id="KW-0677">Repeat</keyword>
<organism evidence="5 6">
    <name type="scientific">Phototrophicus methaneseepsis</name>
    <dbReference type="NCBI Taxonomy" id="2710758"/>
    <lineage>
        <taxon>Bacteria</taxon>
        <taxon>Bacillati</taxon>
        <taxon>Chloroflexota</taxon>
        <taxon>Candidatus Thermofontia</taxon>
        <taxon>Phototrophicales</taxon>
        <taxon>Phototrophicaceae</taxon>
        <taxon>Phototrophicus</taxon>
    </lineage>
</organism>
<reference evidence="5 6" key="1">
    <citation type="submission" date="2020-02" db="EMBL/GenBank/DDBJ databases">
        <authorList>
            <person name="Zheng R.K."/>
            <person name="Sun C.M."/>
        </authorList>
    </citation>
    <scope>NUCLEOTIDE SEQUENCE [LARGE SCALE GENOMIC DNA]</scope>
    <source>
        <strain evidence="6">rifampicinis</strain>
    </source>
</reference>
<keyword evidence="6" id="KW-1185">Reference proteome</keyword>
<dbReference type="Proteomes" id="UP000594468">
    <property type="component" value="Chromosome"/>
</dbReference>
<dbReference type="AlphaFoldDB" id="A0A7S8E8Z6"/>
<feature type="transmembrane region" description="Helical" evidence="4">
    <location>
        <begin position="32"/>
        <end position="51"/>
    </location>
</feature>
<evidence type="ECO:0000256" key="2">
    <source>
        <dbReference type="ARBA" id="ARBA00022737"/>
    </source>
</evidence>
<evidence type="ECO:0000256" key="4">
    <source>
        <dbReference type="SAM" id="Phobius"/>
    </source>
</evidence>
<evidence type="ECO:0000256" key="3">
    <source>
        <dbReference type="SAM" id="MobiDB-lite"/>
    </source>
</evidence>
<dbReference type="Pfam" id="PF04886">
    <property type="entry name" value="PT"/>
    <property type="match status" value="1"/>
</dbReference>
<gene>
    <name evidence="5" type="ORF">G4Y79_23330</name>
</gene>
<name>A0A7S8E8Z6_9CHLR</name>
<accession>A0A7S8E8Z6</accession>
<feature type="compositionally biased region" description="Acidic residues" evidence="3">
    <location>
        <begin position="167"/>
        <end position="180"/>
    </location>
</feature>
<dbReference type="EMBL" id="CP062983">
    <property type="protein sequence ID" value="QPC82585.1"/>
    <property type="molecule type" value="Genomic_DNA"/>
</dbReference>
<keyword evidence="1" id="KW-0732">Signal</keyword>
<evidence type="ECO:0000256" key="1">
    <source>
        <dbReference type="ARBA" id="ARBA00022729"/>
    </source>
</evidence>
<dbReference type="InterPro" id="IPR006970">
    <property type="entry name" value="PT"/>
</dbReference>
<feature type="region of interest" description="Disordered" evidence="3">
    <location>
        <begin position="307"/>
        <end position="391"/>
    </location>
</feature>
<keyword evidence="4" id="KW-1133">Transmembrane helix</keyword>
<feature type="compositionally biased region" description="Gly residues" evidence="3">
    <location>
        <begin position="337"/>
        <end position="391"/>
    </location>
</feature>
<protein>
    <submittedName>
        <fullName evidence="5">PT domain-containing protein</fullName>
    </submittedName>
</protein>
<keyword evidence="4" id="KW-0472">Membrane</keyword>
<sequence>MLRHLRRFYGLAGEVHMYTYLWSTLKMKSLRFILTTLFVVVAMFAVIPSFAQDGDEPIDLEDTFLFEITGVIEISETGDIMIEDVIIAPAGAFNPSMIETLPEGQQVTVTGYLLNDTTLQAISFELVDANGEPIVIPSPTVAPTITLTPDPTLTITPIPTDMATEVPTEEPTEIPTEEPTEVPTEIPTEEPSLDACATLDDDVADGSATEVAPTDTSDDGFILDPCAPVWLNPVGRALAAEFDLDEAVIAEWRAQGLGYGEIARILLIAEQYEDVEAEDVLASLYEYGNWGAVMREYAVSPSSLAPGRVISGHPARRNTDSETELDSELETQNVGPGNSGNAGNNGNGNGRGNNGNNGNGNGNGNGNNGNNGNGNNGNGRGNGNGNGRGNK</sequence>
<evidence type="ECO:0000313" key="5">
    <source>
        <dbReference type="EMBL" id="QPC82585.1"/>
    </source>
</evidence>
<feature type="region of interest" description="Disordered" evidence="3">
    <location>
        <begin position="166"/>
        <end position="188"/>
    </location>
</feature>
<proteinExistence type="predicted"/>
<evidence type="ECO:0000313" key="6">
    <source>
        <dbReference type="Proteomes" id="UP000594468"/>
    </source>
</evidence>
<keyword evidence="4" id="KW-0812">Transmembrane</keyword>
<dbReference type="KEGG" id="pmet:G4Y79_23330"/>